<dbReference type="Pfam" id="PF08241">
    <property type="entry name" value="Methyltransf_11"/>
    <property type="match status" value="1"/>
</dbReference>
<dbReference type="Proteomes" id="UP000475385">
    <property type="component" value="Unassembled WGS sequence"/>
</dbReference>
<evidence type="ECO:0000313" key="2">
    <source>
        <dbReference type="EMBL" id="NGM22611.1"/>
    </source>
</evidence>
<dbReference type="GO" id="GO:0008757">
    <property type="term" value="F:S-adenosylmethionine-dependent methyltransferase activity"/>
    <property type="evidence" value="ECO:0007669"/>
    <property type="project" value="InterPro"/>
</dbReference>
<dbReference type="Gene3D" id="3.40.50.150">
    <property type="entry name" value="Vaccinia Virus protein VP39"/>
    <property type="match status" value="1"/>
</dbReference>
<keyword evidence="2" id="KW-0489">Methyltransferase</keyword>
<feature type="domain" description="Methyltransferase type 11" evidence="1">
    <location>
        <begin position="157"/>
        <end position="273"/>
    </location>
</feature>
<dbReference type="GO" id="GO:0032259">
    <property type="term" value="P:methylation"/>
    <property type="evidence" value="ECO:0007669"/>
    <property type="project" value="UniProtKB-KW"/>
</dbReference>
<dbReference type="InterPro" id="IPR029063">
    <property type="entry name" value="SAM-dependent_MTases_sf"/>
</dbReference>
<dbReference type="RefSeq" id="WP_164696512.1">
    <property type="nucleotide sequence ID" value="NZ_JAAIKB010000010.1"/>
</dbReference>
<keyword evidence="3" id="KW-1185">Reference proteome</keyword>
<evidence type="ECO:0000259" key="1">
    <source>
        <dbReference type="Pfam" id="PF08241"/>
    </source>
</evidence>
<dbReference type="EMBL" id="JAAIKB010000010">
    <property type="protein sequence ID" value="NGM22611.1"/>
    <property type="molecule type" value="Genomic_DNA"/>
</dbReference>
<name>A0A6M1LQD6_9PROT</name>
<proteinExistence type="predicted"/>
<dbReference type="InterPro" id="IPR013216">
    <property type="entry name" value="Methyltransf_11"/>
</dbReference>
<dbReference type="AlphaFoldDB" id="A0A6M1LQD6"/>
<comment type="caution">
    <text evidence="2">The sequence shown here is derived from an EMBL/GenBank/DDBJ whole genome shotgun (WGS) entry which is preliminary data.</text>
</comment>
<accession>A0A6M1LQD6</accession>
<evidence type="ECO:0000313" key="3">
    <source>
        <dbReference type="Proteomes" id="UP000475385"/>
    </source>
</evidence>
<reference evidence="2 3" key="1">
    <citation type="submission" date="2020-03" db="EMBL/GenBank/DDBJ databases">
        <title>Roseomonas stagni sp. nov., isolated from pond water in Japan.</title>
        <authorList>
            <person name="Furuhata K."/>
            <person name="Miyamoto H."/>
            <person name="Goto K."/>
        </authorList>
    </citation>
    <scope>NUCLEOTIDE SEQUENCE [LARGE SCALE GENOMIC DNA]</scope>
    <source>
        <strain evidence="2 3">PeD5</strain>
    </source>
</reference>
<dbReference type="SUPFAM" id="SSF53335">
    <property type="entry name" value="S-adenosyl-L-methionine-dependent methyltransferases"/>
    <property type="match status" value="1"/>
</dbReference>
<keyword evidence="2" id="KW-0808">Transferase</keyword>
<sequence>MQRMPVDGWRAGDETAREAAAWAIRLFCGREPADEEEIRHLSQYETLDGLRRAFTENWEFRQFVDGMSGGRRRWGVPPFLMRPPRTDIPSKHEQPTLDEPVSQLCTGSQFKEPVYAEITEALAMHANPHRKTWEMAYITSVLATHGMIGVGRRAIGFGCGRERLPSLLASRGVEVVATDQPANDTADLARWRSSNQHASGLGDLFHNQIVHLDDFERLVEFGAVDMNDIPASLDGQFDCCWSMSALQYIGPLERSLAFVEASLRTIKPGGIAVHTTDFNLSSNGDTLDNGRQCILRRRDVEALCVHLTAQGHQVMPLNLHPGHDATDEVVDLPPHGLPHLKLFVDRYVTTSIGIAIRKGG</sequence>
<gene>
    <name evidence="2" type="ORF">G3576_21540</name>
</gene>
<protein>
    <submittedName>
        <fullName evidence="2">Class I SAM-dependent methyltransferase</fullName>
    </submittedName>
</protein>
<organism evidence="2 3">
    <name type="scientific">Falsiroseomonas algicola</name>
    <dbReference type="NCBI Taxonomy" id="2716930"/>
    <lineage>
        <taxon>Bacteria</taxon>
        <taxon>Pseudomonadati</taxon>
        <taxon>Pseudomonadota</taxon>
        <taxon>Alphaproteobacteria</taxon>
        <taxon>Acetobacterales</taxon>
        <taxon>Roseomonadaceae</taxon>
        <taxon>Falsiroseomonas</taxon>
    </lineage>
</organism>